<dbReference type="GO" id="GO:0006950">
    <property type="term" value="P:response to stress"/>
    <property type="evidence" value="ECO:0007669"/>
    <property type="project" value="TreeGrafter"/>
</dbReference>
<dbReference type="PANTHER" id="PTHR33164">
    <property type="entry name" value="TRANSCRIPTIONAL REGULATOR, MARR FAMILY"/>
    <property type="match status" value="1"/>
</dbReference>
<dbReference type="PROSITE" id="PS50995">
    <property type="entry name" value="HTH_MARR_2"/>
    <property type="match status" value="1"/>
</dbReference>
<dbReference type="Gene3D" id="1.10.10.10">
    <property type="entry name" value="Winged helix-like DNA-binding domain superfamily/Winged helix DNA-binding domain"/>
    <property type="match status" value="1"/>
</dbReference>
<gene>
    <name evidence="2" type="ORF">DI536_14710</name>
</gene>
<dbReference type="SMART" id="SM00347">
    <property type="entry name" value="HTH_MARR"/>
    <property type="match status" value="1"/>
</dbReference>
<dbReference type="InterPro" id="IPR039422">
    <property type="entry name" value="MarR/SlyA-like"/>
</dbReference>
<sequence length="157" mass="17312">MAKRLTELQRLQSTSLGYALIRCGQLFNERAMAKVNAGAAEFKLREAHTRLLPHLQAHDGIRLGDLAKKLDVTKQAVQQLIADMVDGGFVQLDVDPDDSRARRARLTELGIAASLHGTSVLIALEKELELGKRDAKELHRLLSRVLMALEVEAPDVA</sequence>
<dbReference type="AlphaFoldDB" id="A0A2W5TD55"/>
<organism evidence="2 3">
    <name type="scientific">Archangium gephyra</name>
    <dbReference type="NCBI Taxonomy" id="48"/>
    <lineage>
        <taxon>Bacteria</taxon>
        <taxon>Pseudomonadati</taxon>
        <taxon>Myxococcota</taxon>
        <taxon>Myxococcia</taxon>
        <taxon>Myxococcales</taxon>
        <taxon>Cystobacterineae</taxon>
        <taxon>Archangiaceae</taxon>
        <taxon>Archangium</taxon>
    </lineage>
</organism>
<proteinExistence type="predicted"/>
<evidence type="ECO:0000313" key="2">
    <source>
        <dbReference type="EMBL" id="PZR12812.1"/>
    </source>
</evidence>
<dbReference type="Proteomes" id="UP000249061">
    <property type="component" value="Unassembled WGS sequence"/>
</dbReference>
<evidence type="ECO:0000259" key="1">
    <source>
        <dbReference type="PROSITE" id="PS50995"/>
    </source>
</evidence>
<reference evidence="2 3" key="1">
    <citation type="submission" date="2017-08" db="EMBL/GenBank/DDBJ databases">
        <title>Infants hospitalized years apart are colonized by the same room-sourced microbial strains.</title>
        <authorList>
            <person name="Brooks B."/>
            <person name="Olm M.R."/>
            <person name="Firek B.A."/>
            <person name="Baker R."/>
            <person name="Thomas B.C."/>
            <person name="Morowitz M.J."/>
            <person name="Banfield J.F."/>
        </authorList>
    </citation>
    <scope>NUCLEOTIDE SEQUENCE [LARGE SCALE GENOMIC DNA]</scope>
    <source>
        <strain evidence="2">S2_003_000_R2_14</strain>
    </source>
</reference>
<accession>A0A2W5TD55</accession>
<dbReference type="InterPro" id="IPR000835">
    <property type="entry name" value="HTH_MarR-typ"/>
</dbReference>
<dbReference type="EMBL" id="QFQP01000011">
    <property type="protein sequence ID" value="PZR12812.1"/>
    <property type="molecule type" value="Genomic_DNA"/>
</dbReference>
<feature type="domain" description="HTH marR-type" evidence="1">
    <location>
        <begin position="13"/>
        <end position="147"/>
    </location>
</feature>
<dbReference type="Pfam" id="PF12802">
    <property type="entry name" value="MarR_2"/>
    <property type="match status" value="1"/>
</dbReference>
<dbReference type="InterPro" id="IPR036388">
    <property type="entry name" value="WH-like_DNA-bd_sf"/>
</dbReference>
<dbReference type="GO" id="GO:0003700">
    <property type="term" value="F:DNA-binding transcription factor activity"/>
    <property type="evidence" value="ECO:0007669"/>
    <property type="project" value="InterPro"/>
</dbReference>
<protein>
    <submittedName>
        <fullName evidence="2">MarR family transcriptional regulator</fullName>
    </submittedName>
</protein>
<evidence type="ECO:0000313" key="3">
    <source>
        <dbReference type="Proteomes" id="UP000249061"/>
    </source>
</evidence>
<name>A0A2W5TD55_9BACT</name>
<dbReference type="InterPro" id="IPR036390">
    <property type="entry name" value="WH_DNA-bd_sf"/>
</dbReference>
<comment type="caution">
    <text evidence="2">The sequence shown here is derived from an EMBL/GenBank/DDBJ whole genome shotgun (WGS) entry which is preliminary data.</text>
</comment>
<dbReference type="PANTHER" id="PTHR33164:SF57">
    <property type="entry name" value="MARR-FAMILY TRANSCRIPTIONAL REGULATOR"/>
    <property type="match status" value="1"/>
</dbReference>
<dbReference type="SUPFAM" id="SSF46785">
    <property type="entry name" value="Winged helix' DNA-binding domain"/>
    <property type="match status" value="1"/>
</dbReference>